<feature type="transmembrane region" description="Helical" evidence="7">
    <location>
        <begin position="92"/>
        <end position="117"/>
    </location>
</feature>
<dbReference type="Pfam" id="PF00528">
    <property type="entry name" value="BPD_transp_1"/>
    <property type="match status" value="1"/>
</dbReference>
<protein>
    <submittedName>
        <fullName evidence="9">ABC transporter permease</fullName>
    </submittedName>
</protein>
<keyword evidence="10" id="KW-1185">Reference proteome</keyword>
<dbReference type="AlphaFoldDB" id="A0A4R4FCV5"/>
<reference evidence="9 10" key="1">
    <citation type="journal article" date="2016" name="Nat. Microbiol.">
        <title>The Mouse Intestinal Bacterial Collection (miBC) provides host-specific insight into cultured diversity and functional potential of the gut microbiota.</title>
        <authorList>
            <person name="Lagkouvardos I."/>
            <person name="Pukall R."/>
            <person name="Abt B."/>
            <person name="Foesel B.U."/>
            <person name="Meier-Kolthoff J.P."/>
            <person name="Kumar N."/>
            <person name="Bresciani A."/>
            <person name="Martinez I."/>
            <person name="Just S."/>
            <person name="Ziegler C."/>
            <person name="Brugiroux S."/>
            <person name="Garzetti D."/>
            <person name="Wenning M."/>
            <person name="Bui T.P."/>
            <person name="Wang J."/>
            <person name="Hugenholtz F."/>
            <person name="Plugge C.M."/>
            <person name="Peterson D.A."/>
            <person name="Hornef M.W."/>
            <person name="Baines J.F."/>
            <person name="Smidt H."/>
            <person name="Walter J."/>
            <person name="Kristiansen K."/>
            <person name="Nielsen H.B."/>
            <person name="Haller D."/>
            <person name="Overmann J."/>
            <person name="Stecher B."/>
            <person name="Clavel T."/>
        </authorList>
    </citation>
    <scope>NUCLEOTIDE SEQUENCE [LARGE SCALE GENOMIC DNA]</scope>
    <source>
        <strain evidence="9 10">DSM 28560</strain>
    </source>
</reference>
<dbReference type="GO" id="GO:0005886">
    <property type="term" value="C:plasma membrane"/>
    <property type="evidence" value="ECO:0007669"/>
    <property type="project" value="UniProtKB-SubCell"/>
</dbReference>
<dbReference type="EMBL" id="SMMX01000009">
    <property type="protein sequence ID" value="TDA21404.1"/>
    <property type="molecule type" value="Genomic_DNA"/>
</dbReference>
<dbReference type="PANTHER" id="PTHR43163">
    <property type="entry name" value="DIPEPTIDE TRANSPORT SYSTEM PERMEASE PROTEIN DPPB-RELATED"/>
    <property type="match status" value="1"/>
</dbReference>
<proteinExistence type="inferred from homology"/>
<comment type="similarity">
    <text evidence="7">Belongs to the binding-protein-dependent transport system permease family.</text>
</comment>
<feature type="transmembrane region" description="Helical" evidence="7">
    <location>
        <begin position="9"/>
        <end position="30"/>
    </location>
</feature>
<comment type="subcellular location">
    <subcellularLocation>
        <location evidence="1 7">Cell membrane</location>
        <topology evidence="1 7">Multi-pass membrane protein</topology>
    </subcellularLocation>
</comment>
<dbReference type="RefSeq" id="WP_132278306.1">
    <property type="nucleotide sequence ID" value="NZ_JAOBST010000014.1"/>
</dbReference>
<dbReference type="Gene3D" id="1.10.3720.10">
    <property type="entry name" value="MetI-like"/>
    <property type="match status" value="1"/>
</dbReference>
<keyword evidence="5 7" id="KW-1133">Transmembrane helix</keyword>
<evidence type="ECO:0000256" key="5">
    <source>
        <dbReference type="ARBA" id="ARBA00022989"/>
    </source>
</evidence>
<evidence type="ECO:0000313" key="9">
    <source>
        <dbReference type="EMBL" id="TDA21404.1"/>
    </source>
</evidence>
<dbReference type="GO" id="GO:0055085">
    <property type="term" value="P:transmembrane transport"/>
    <property type="evidence" value="ECO:0007669"/>
    <property type="project" value="InterPro"/>
</dbReference>
<feature type="transmembrane region" description="Helical" evidence="7">
    <location>
        <begin position="129"/>
        <end position="153"/>
    </location>
</feature>
<dbReference type="CDD" id="cd06261">
    <property type="entry name" value="TM_PBP2"/>
    <property type="match status" value="1"/>
</dbReference>
<evidence type="ECO:0000256" key="2">
    <source>
        <dbReference type="ARBA" id="ARBA00022448"/>
    </source>
</evidence>
<dbReference type="PANTHER" id="PTHR43163:SF6">
    <property type="entry name" value="DIPEPTIDE TRANSPORT SYSTEM PERMEASE PROTEIN DPPB-RELATED"/>
    <property type="match status" value="1"/>
</dbReference>
<feature type="transmembrane region" description="Helical" evidence="7">
    <location>
        <begin position="159"/>
        <end position="181"/>
    </location>
</feature>
<evidence type="ECO:0000256" key="6">
    <source>
        <dbReference type="ARBA" id="ARBA00023136"/>
    </source>
</evidence>
<accession>A0A4R4FCV5</accession>
<evidence type="ECO:0000259" key="8">
    <source>
        <dbReference type="PROSITE" id="PS50928"/>
    </source>
</evidence>
<gene>
    <name evidence="9" type="ORF">E1963_12115</name>
</gene>
<evidence type="ECO:0000256" key="1">
    <source>
        <dbReference type="ARBA" id="ARBA00004651"/>
    </source>
</evidence>
<evidence type="ECO:0000313" key="10">
    <source>
        <dbReference type="Proteomes" id="UP000295710"/>
    </source>
</evidence>
<dbReference type="Proteomes" id="UP000295710">
    <property type="component" value="Unassembled WGS sequence"/>
</dbReference>
<keyword evidence="4 7" id="KW-0812">Transmembrane</keyword>
<name>A0A4R4FCV5_9FIRM</name>
<evidence type="ECO:0000256" key="7">
    <source>
        <dbReference type="RuleBase" id="RU363032"/>
    </source>
</evidence>
<dbReference type="SUPFAM" id="SSF161098">
    <property type="entry name" value="MetI-like"/>
    <property type="match status" value="1"/>
</dbReference>
<feature type="transmembrane region" description="Helical" evidence="7">
    <location>
        <begin position="229"/>
        <end position="251"/>
    </location>
</feature>
<organism evidence="9 10">
    <name type="scientific">Extibacter muris</name>
    <dbReference type="NCBI Taxonomy" id="1796622"/>
    <lineage>
        <taxon>Bacteria</taxon>
        <taxon>Bacillati</taxon>
        <taxon>Bacillota</taxon>
        <taxon>Clostridia</taxon>
        <taxon>Lachnospirales</taxon>
        <taxon>Lachnospiraceae</taxon>
        <taxon>Extibacter</taxon>
    </lineage>
</organism>
<comment type="caution">
    <text evidence="9">The sequence shown here is derived from an EMBL/GenBank/DDBJ whole genome shotgun (WGS) entry which is preliminary data.</text>
</comment>
<feature type="domain" description="ABC transmembrane type-1" evidence="8">
    <location>
        <begin position="93"/>
        <end position="294"/>
    </location>
</feature>
<keyword evidence="3" id="KW-1003">Cell membrane</keyword>
<dbReference type="PROSITE" id="PS50928">
    <property type="entry name" value="ABC_TM1"/>
    <property type="match status" value="1"/>
</dbReference>
<dbReference type="InterPro" id="IPR035906">
    <property type="entry name" value="MetI-like_sf"/>
</dbReference>
<evidence type="ECO:0000256" key="4">
    <source>
        <dbReference type="ARBA" id="ARBA00022692"/>
    </source>
</evidence>
<sequence length="306" mass="32917">MGRYILKRVLVGFLALFVLVTASFFLTRIMPGSPFQSGTVSEQVLSALEEEYGLDRPPAGQYVVYLGNLLHGDFGMSYKKPGVSVAAVIGRAWPVTAALGFLAILLAAVFGTAAGIWQATTEKKAVKGGIFLGTMLGTGIPNFAIALLLALLFGVKLKLLPIAGLSGVANYVLPAVSLALYPASVITRMIHNTFRDEMGRDYVALARAKGLRWRRILLTHVLKNAWLPVLNYIGPAAAFLLTGSFVVESIFTIPGLGREFVTSIANRDYTLILGLTTFMGAVVIGINIITDVLGAWLDPRIRRTCS</sequence>
<feature type="transmembrane region" description="Helical" evidence="7">
    <location>
        <begin position="271"/>
        <end position="297"/>
    </location>
</feature>
<keyword evidence="2 7" id="KW-0813">Transport</keyword>
<evidence type="ECO:0000256" key="3">
    <source>
        <dbReference type="ARBA" id="ARBA00022475"/>
    </source>
</evidence>
<keyword evidence="6 7" id="KW-0472">Membrane</keyword>
<dbReference type="InterPro" id="IPR000515">
    <property type="entry name" value="MetI-like"/>
</dbReference>